<evidence type="ECO:0000256" key="1">
    <source>
        <dbReference type="SAM" id="MobiDB-lite"/>
    </source>
</evidence>
<organism evidence="3 4">
    <name type="scientific">Trichoderma aggressivum f. europaeum</name>
    <dbReference type="NCBI Taxonomy" id="173218"/>
    <lineage>
        <taxon>Eukaryota</taxon>
        <taxon>Fungi</taxon>
        <taxon>Dikarya</taxon>
        <taxon>Ascomycota</taxon>
        <taxon>Pezizomycotina</taxon>
        <taxon>Sordariomycetes</taxon>
        <taxon>Hypocreomycetidae</taxon>
        <taxon>Hypocreales</taxon>
        <taxon>Hypocreaceae</taxon>
        <taxon>Trichoderma</taxon>
    </lineage>
</organism>
<dbReference type="InterPro" id="IPR038921">
    <property type="entry name" value="YOR389W-like"/>
</dbReference>
<feature type="chain" id="PRO_5042085948" evidence="2">
    <location>
        <begin position="20"/>
        <end position="547"/>
    </location>
</feature>
<feature type="region of interest" description="Disordered" evidence="1">
    <location>
        <begin position="105"/>
        <end position="143"/>
    </location>
</feature>
<evidence type="ECO:0000256" key="2">
    <source>
        <dbReference type="SAM" id="SignalP"/>
    </source>
</evidence>
<dbReference type="AlphaFoldDB" id="A0AAE1IG33"/>
<comment type="caution">
    <text evidence="3">The sequence shown here is derived from an EMBL/GenBank/DDBJ whole genome shotgun (WGS) entry which is preliminary data.</text>
</comment>
<sequence>MASIAISMKLIALLASVAAAQVQTSTSPIRPSHDSAKANANHIFNAIHSAGRQWGSSLNHNGFGFIPVVVPAGTLLYHGGYSEDPPDRFEWLAFEVEHAENFVRVPNRGRVGGPCGDERPPPPSSDQKPLDQPETGPGDCEEGRVRGYLQTYQTTRDVRLLYLDGTSAGKSPMGTLDSQDEVLCPGNDSHRDFGGEMYRAKCLCDLVTEWGWDGIMRMEIGFEAIYCNFSAGLHHESSVRTVIPEDRLKPDGYLIPYLWSRAAAERYDDIGGDRVQMDFSSMISGFFFPINVSNTDPDRPDLIRLGAAKREHLQDIRTYIQSVVVEPKKFNVNWQAVVDMIVSRFSKRLAAMASTSVSTDLFIGELEGAIMTYLEAPRLPGDITLAEEEDGKNRTAEAVDRCASHYLKPALLAQKDWTLSDSLIHTALGVVMQRICADLYLIRSILVQASPDAEPDAYFIKKGVQNADMEKAANQSRAIVRNLLEDLAWTTWKKPQLCDVDQILLTAMWPFGDSIDHFNPGCVAVQNVTARRRNYWTPHERRPFTFE</sequence>
<dbReference type="PANTHER" id="PTHR35204:SF1">
    <property type="entry name" value="ENTEROTOXIN"/>
    <property type="match status" value="1"/>
</dbReference>
<protein>
    <submittedName>
        <fullName evidence="3">Uncharacterized protein</fullName>
    </submittedName>
</protein>
<accession>A0AAE1IG33</accession>
<dbReference type="EMBL" id="JAWRVG010000010">
    <property type="protein sequence ID" value="KAK4077770.1"/>
    <property type="molecule type" value="Genomic_DNA"/>
</dbReference>
<proteinExistence type="predicted"/>
<dbReference type="Proteomes" id="UP001273209">
    <property type="component" value="Unassembled WGS sequence"/>
</dbReference>
<keyword evidence="4" id="KW-1185">Reference proteome</keyword>
<keyword evidence="2" id="KW-0732">Signal</keyword>
<name>A0AAE1IG33_9HYPO</name>
<feature type="signal peptide" evidence="2">
    <location>
        <begin position="1"/>
        <end position="19"/>
    </location>
</feature>
<dbReference type="PANTHER" id="PTHR35204">
    <property type="entry name" value="YALI0A21131P"/>
    <property type="match status" value="1"/>
</dbReference>
<reference evidence="3" key="1">
    <citation type="submission" date="2023-11" db="EMBL/GenBank/DDBJ databases">
        <title>The genome sequences of three competitors of mushroom-forming fungi.</title>
        <authorList>
            <person name="Beijen E."/>
            <person name="Ohm R.A."/>
        </authorList>
    </citation>
    <scope>NUCLEOTIDE SEQUENCE</scope>
    <source>
        <strain evidence="3">CBS 100526</strain>
    </source>
</reference>
<dbReference type="RefSeq" id="XP_062757453.1">
    <property type="nucleotide sequence ID" value="XM_062897759.1"/>
</dbReference>
<evidence type="ECO:0000313" key="4">
    <source>
        <dbReference type="Proteomes" id="UP001273209"/>
    </source>
</evidence>
<gene>
    <name evidence="3" type="ORF">Triagg1_3464</name>
</gene>
<evidence type="ECO:0000313" key="3">
    <source>
        <dbReference type="EMBL" id="KAK4077770.1"/>
    </source>
</evidence>
<dbReference type="GeneID" id="87917664"/>